<evidence type="ECO:0000313" key="2">
    <source>
        <dbReference type="EMBL" id="MBP2705898.1"/>
    </source>
</evidence>
<comment type="similarity">
    <text evidence="1">Belongs to the arylamine N-acetyltransferase family.</text>
</comment>
<dbReference type="Gene3D" id="2.40.128.150">
    <property type="entry name" value="Cysteine proteinases"/>
    <property type="match status" value="1"/>
</dbReference>
<proteinExistence type="inferred from homology"/>
<dbReference type="InterPro" id="IPR001447">
    <property type="entry name" value="Arylamine_N-AcTrfase"/>
</dbReference>
<dbReference type="Proteomes" id="UP000674234">
    <property type="component" value="Unassembled WGS sequence"/>
</dbReference>
<organism evidence="2 3">
    <name type="scientific">Microbispora oryzae</name>
    <dbReference type="NCBI Taxonomy" id="2806554"/>
    <lineage>
        <taxon>Bacteria</taxon>
        <taxon>Bacillati</taxon>
        <taxon>Actinomycetota</taxon>
        <taxon>Actinomycetes</taxon>
        <taxon>Streptosporangiales</taxon>
        <taxon>Streptosporangiaceae</taxon>
        <taxon>Microbispora</taxon>
    </lineage>
</organism>
<gene>
    <name evidence="2" type="ORF">JOL79_19000</name>
</gene>
<comment type="caution">
    <text evidence="2">The sequence shown here is derived from an EMBL/GenBank/DDBJ whole genome shotgun (WGS) entry which is preliminary data.</text>
</comment>
<dbReference type="PANTHER" id="PTHR11786:SF0">
    <property type="entry name" value="ARYLAMINE N-ACETYLTRANSFERASE 4-RELATED"/>
    <property type="match status" value="1"/>
</dbReference>
<sequence length="288" mass="31503">MITVTGYLRRLGVDAAAPSVAELFRLHAAHVERVPYENLEIWLGRPTTVDPAESWRRIVTGRGGYCFHLNGAFSLLLSRLGYQVTRHYAGVQGHGASPGATGNHLALSVTGLPSDGNPGGAWLVDTGLGDAIHEPLPLVEGDYAQGPFRYRLRASEAEPGGWRFEHDLRGSFVGMDMRPEGCVMEDFLDRHRHLSTSPESSFVKVATVQRRDAAGVDTLTGLVLKRLGPEPVPAVDSPIVLERRQDYFAALADVFGITLDEVSGAERDALWDRLWSAHTRWLGDRAGV</sequence>
<accession>A0A941AL36</accession>
<reference evidence="2" key="1">
    <citation type="submission" date="2021-02" db="EMBL/GenBank/DDBJ databases">
        <title>Draft genome sequence of Microbispora sp. RL4-1S isolated from rice leaves in Thailand.</title>
        <authorList>
            <person name="Muangham S."/>
            <person name="Duangmal K."/>
        </authorList>
    </citation>
    <scope>NUCLEOTIDE SEQUENCE</scope>
    <source>
        <strain evidence="2">RL4-1S</strain>
    </source>
</reference>
<dbReference type="InterPro" id="IPR038765">
    <property type="entry name" value="Papain-like_cys_pep_sf"/>
</dbReference>
<evidence type="ECO:0000256" key="1">
    <source>
        <dbReference type="ARBA" id="ARBA00006547"/>
    </source>
</evidence>
<evidence type="ECO:0000313" key="3">
    <source>
        <dbReference type="Proteomes" id="UP000674234"/>
    </source>
</evidence>
<name>A0A941AL36_9ACTN</name>
<dbReference type="Pfam" id="PF00797">
    <property type="entry name" value="Acetyltransf_2"/>
    <property type="match status" value="1"/>
</dbReference>
<dbReference type="AlphaFoldDB" id="A0A941AL36"/>
<dbReference type="SUPFAM" id="SSF54001">
    <property type="entry name" value="Cysteine proteinases"/>
    <property type="match status" value="1"/>
</dbReference>
<keyword evidence="3" id="KW-1185">Reference proteome</keyword>
<dbReference type="RefSeq" id="WP_210157368.1">
    <property type="nucleotide sequence ID" value="NZ_JAFCNB010000010.1"/>
</dbReference>
<dbReference type="GO" id="GO:0016407">
    <property type="term" value="F:acetyltransferase activity"/>
    <property type="evidence" value="ECO:0007669"/>
    <property type="project" value="InterPro"/>
</dbReference>
<dbReference type="Gene3D" id="3.30.2140.10">
    <property type="entry name" value="Arylamine N-acetyltransferase"/>
    <property type="match status" value="1"/>
</dbReference>
<dbReference type="EMBL" id="JAFCNB010000010">
    <property type="protein sequence ID" value="MBP2705898.1"/>
    <property type="molecule type" value="Genomic_DNA"/>
</dbReference>
<dbReference type="PANTHER" id="PTHR11786">
    <property type="entry name" value="N-HYDROXYARYLAMINE O-ACETYLTRANSFERASE"/>
    <property type="match status" value="1"/>
</dbReference>
<protein>
    <submittedName>
        <fullName evidence="2">Arylamine N-acetyltransferase</fullName>
    </submittedName>
</protein>